<feature type="binding site" evidence="2">
    <location>
        <begin position="13"/>
        <end position="16"/>
    </location>
    <ligand>
        <name>substrate</name>
    </ligand>
</feature>
<dbReference type="HAMAP" id="MF_01139">
    <property type="entry name" value="ISPT"/>
    <property type="match status" value="1"/>
</dbReference>
<dbReference type="CDD" id="cd00475">
    <property type="entry name" value="Cis_IPPS"/>
    <property type="match status" value="1"/>
</dbReference>
<feature type="binding site" evidence="2">
    <location>
        <position position="25"/>
    </location>
    <ligand>
        <name>substrate</name>
    </ligand>
</feature>
<sequence length="233" mass="26250">MPPLNHLAIIMDGNGRWARARGLDRSAGHKAGTETAREIVKECRKLGIPYLTLYTFSKENWSRPKQEVSFLFGLLKDFLTAELPSLLEQSIRLNVLGDLDELPLPTRQVLRHAMEKTATCSAMNLNLALNYSGRLEILRACQALVKKQVNPSELTEEMFAGELYTSGMPDPDLILRTSGELRLSNYLLFQSAYSELYFSAVPWPDFHVGELHAALEDYASRQRRFGTTGEETA</sequence>
<dbReference type="OrthoDB" id="4191603at2"/>
<keyword evidence="2" id="KW-0479">Metal-binding</keyword>
<feature type="binding site" evidence="2">
    <location>
        <position position="176"/>
    </location>
    <ligand>
        <name>substrate</name>
    </ligand>
</feature>
<dbReference type="RefSeq" id="WP_092372992.1">
    <property type="nucleotide sequence ID" value="NZ_FORX01000003.1"/>
</dbReference>
<feature type="binding site" evidence="2">
    <location>
        <position position="29"/>
    </location>
    <ligand>
        <name>substrate</name>
    </ligand>
</feature>
<dbReference type="GO" id="GO:0000287">
    <property type="term" value="F:magnesium ion binding"/>
    <property type="evidence" value="ECO:0007669"/>
    <property type="project" value="UniProtKB-UniRule"/>
</dbReference>
<comment type="function">
    <text evidence="2">Catalyzes the condensation of isopentenyl diphosphate (IPP) with allylic pyrophosphates generating different type of terpenoids.</text>
</comment>
<evidence type="ECO:0000313" key="4">
    <source>
        <dbReference type="Proteomes" id="UP000198635"/>
    </source>
</evidence>
<dbReference type="STRING" id="52560.SAMN04488082_103138"/>
<dbReference type="EMBL" id="FORX01000003">
    <property type="protein sequence ID" value="SFJ44712.1"/>
    <property type="molecule type" value="Genomic_DNA"/>
</dbReference>
<dbReference type="Proteomes" id="UP000198635">
    <property type="component" value="Unassembled WGS sequence"/>
</dbReference>
<keyword evidence="1 2" id="KW-0808">Transferase</keyword>
<dbReference type="AlphaFoldDB" id="A0A1I3RFR6"/>
<feature type="binding site" evidence="2">
    <location>
        <position position="12"/>
    </location>
    <ligand>
        <name>Mg(2+)</name>
        <dbReference type="ChEBI" id="CHEBI:18420"/>
    </ligand>
</feature>
<dbReference type="PANTHER" id="PTHR10291:SF0">
    <property type="entry name" value="DEHYDRODOLICHYL DIPHOSPHATE SYNTHASE 2"/>
    <property type="match status" value="1"/>
</dbReference>
<dbReference type="GO" id="GO:0045547">
    <property type="term" value="F:ditrans,polycis-polyprenyl diphosphate synthase [(2E,6E)-farnesyl diphosphate specific] activity"/>
    <property type="evidence" value="ECO:0007669"/>
    <property type="project" value="TreeGrafter"/>
</dbReference>
<feature type="binding site" evidence="2">
    <location>
        <position position="61"/>
    </location>
    <ligand>
        <name>substrate</name>
    </ligand>
</feature>
<dbReference type="SUPFAM" id="SSF64005">
    <property type="entry name" value="Undecaprenyl diphosphate synthase"/>
    <property type="match status" value="1"/>
</dbReference>
<dbReference type="InterPro" id="IPR036424">
    <property type="entry name" value="UPP_synth-like_sf"/>
</dbReference>
<gene>
    <name evidence="3" type="ORF">SAMN04488082_103138</name>
</gene>
<keyword evidence="4" id="KW-1185">Reference proteome</keyword>
<feature type="binding site" evidence="2">
    <location>
        <position position="63"/>
    </location>
    <ligand>
        <name>substrate</name>
    </ligand>
</feature>
<accession>A0A1I3RFR6</accession>
<proteinExistence type="inferred from homology"/>
<feature type="binding site" evidence="2">
    <location>
        <position position="195"/>
    </location>
    <ligand>
        <name>Mg(2+)</name>
        <dbReference type="ChEBI" id="CHEBI:18420"/>
    </ligand>
</feature>
<dbReference type="EC" id="2.5.1.-" evidence="2"/>
<evidence type="ECO:0000256" key="2">
    <source>
        <dbReference type="HAMAP-Rule" id="MF_01139"/>
    </source>
</evidence>
<feature type="binding site" evidence="2">
    <location>
        <begin position="57"/>
        <end position="59"/>
    </location>
    <ligand>
        <name>substrate</name>
    </ligand>
</feature>
<feature type="binding site" evidence="2">
    <location>
        <begin position="182"/>
        <end position="184"/>
    </location>
    <ligand>
        <name>substrate</name>
    </ligand>
</feature>
<comment type="similarity">
    <text evidence="2">Belongs to the UPP synthase family.</text>
</comment>
<feature type="active site" description="Proton acceptor" evidence="2">
    <location>
        <position position="60"/>
    </location>
</feature>
<comment type="subunit">
    <text evidence="2">Homodimer.</text>
</comment>
<comment type="cofactor">
    <cofactor evidence="2">
        <name>Mg(2+)</name>
        <dbReference type="ChEBI" id="CHEBI:18420"/>
    </cofactor>
    <text evidence="2">Binds 2 magnesium ions per subunit.</text>
</comment>
<evidence type="ECO:0000313" key="3">
    <source>
        <dbReference type="EMBL" id="SFJ44712.1"/>
    </source>
</evidence>
<keyword evidence="2" id="KW-0460">Magnesium</keyword>
<dbReference type="Pfam" id="PF01255">
    <property type="entry name" value="Prenyltransf"/>
    <property type="match status" value="1"/>
</dbReference>
<dbReference type="FunFam" id="3.40.1180.10:FF:000001">
    <property type="entry name" value="(2E,6E)-farnesyl-diphosphate-specific ditrans,polycis-undecaprenyl-diphosphate synthase"/>
    <property type="match status" value="1"/>
</dbReference>
<evidence type="ECO:0000256" key="1">
    <source>
        <dbReference type="ARBA" id="ARBA00022679"/>
    </source>
</evidence>
<dbReference type="PANTHER" id="PTHR10291">
    <property type="entry name" value="DEHYDRODOLICHYL DIPHOSPHATE SYNTHASE FAMILY MEMBER"/>
    <property type="match status" value="1"/>
</dbReference>
<dbReference type="GO" id="GO:0016094">
    <property type="term" value="P:polyprenol biosynthetic process"/>
    <property type="evidence" value="ECO:0007669"/>
    <property type="project" value="TreeGrafter"/>
</dbReference>
<organism evidence="3 4">
    <name type="scientific">Desulfomicrobium apsheronum</name>
    <dbReference type="NCBI Taxonomy" id="52560"/>
    <lineage>
        <taxon>Bacteria</taxon>
        <taxon>Pseudomonadati</taxon>
        <taxon>Thermodesulfobacteriota</taxon>
        <taxon>Desulfovibrionia</taxon>
        <taxon>Desulfovibrionales</taxon>
        <taxon>Desulfomicrobiaceae</taxon>
        <taxon>Desulfomicrobium</taxon>
    </lineage>
</organism>
<feature type="binding site" evidence="2">
    <location>
        <position position="17"/>
    </location>
    <ligand>
        <name>substrate</name>
    </ligand>
</feature>
<reference evidence="4" key="1">
    <citation type="submission" date="2016-10" db="EMBL/GenBank/DDBJ databases">
        <authorList>
            <person name="Varghese N."/>
            <person name="Submissions S."/>
        </authorList>
    </citation>
    <scope>NUCLEOTIDE SEQUENCE [LARGE SCALE GENOMIC DNA]</scope>
    <source>
        <strain evidence="4">DSM 5918</strain>
    </source>
</reference>
<dbReference type="Gene3D" id="3.40.1180.10">
    <property type="entry name" value="Decaprenyl diphosphate synthase-like"/>
    <property type="match status" value="1"/>
</dbReference>
<protein>
    <recommendedName>
        <fullName evidence="2">Isoprenyl transferase</fullName>
        <ecNumber evidence="2">2.5.1.-</ecNumber>
    </recommendedName>
</protein>
<name>A0A1I3RFR6_9BACT</name>
<feature type="active site" evidence="2">
    <location>
        <position position="12"/>
    </location>
</feature>
<dbReference type="InterPro" id="IPR001441">
    <property type="entry name" value="UPP_synth-like"/>
</dbReference>
<dbReference type="NCBIfam" id="TIGR00055">
    <property type="entry name" value="uppS"/>
    <property type="match status" value="1"/>
</dbReference>